<comment type="cofactor">
    <cofactor evidence="1 9">
        <name>heme</name>
        <dbReference type="ChEBI" id="CHEBI:30413"/>
    </cofactor>
</comment>
<keyword evidence="5 9" id="KW-0408">Iron</keyword>
<dbReference type="InterPro" id="IPR002403">
    <property type="entry name" value="Cyt_P450_E_grp-IV"/>
</dbReference>
<dbReference type="SUPFAM" id="SSF48264">
    <property type="entry name" value="Cytochrome P450"/>
    <property type="match status" value="1"/>
</dbReference>
<dbReference type="PANTHER" id="PTHR24286:SF228">
    <property type="entry name" value="C-22 STEROL DESATURASE ERG5"/>
    <property type="match status" value="1"/>
</dbReference>
<keyword evidence="3 9" id="KW-0479">Metal-binding</keyword>
<dbReference type="FunFam" id="1.10.630.10:FF:000021">
    <property type="entry name" value="Cytochrome P450 61"/>
    <property type="match status" value="1"/>
</dbReference>
<accession>A0A176WKX7</accession>
<comment type="caution">
    <text evidence="11">The sequence shown here is derived from an EMBL/GenBank/DDBJ whole genome shotgun (WGS) entry which is preliminary data.</text>
</comment>
<dbReference type="InterPro" id="IPR001128">
    <property type="entry name" value="Cyt_P450"/>
</dbReference>
<evidence type="ECO:0000256" key="2">
    <source>
        <dbReference type="ARBA" id="ARBA00010617"/>
    </source>
</evidence>
<dbReference type="GO" id="GO:0020037">
    <property type="term" value="F:heme binding"/>
    <property type="evidence" value="ECO:0007669"/>
    <property type="project" value="InterPro"/>
</dbReference>
<evidence type="ECO:0000256" key="1">
    <source>
        <dbReference type="ARBA" id="ARBA00001971"/>
    </source>
</evidence>
<protein>
    <recommendedName>
        <fullName evidence="6">sterol 22-desaturase</fullName>
        <ecNumber evidence="6">1.14.19.41</ecNumber>
    </recommendedName>
    <alternativeName>
        <fullName evidence="7">C-22 sterol desaturase</fullName>
    </alternativeName>
</protein>
<evidence type="ECO:0000256" key="5">
    <source>
        <dbReference type="ARBA" id="ARBA00023004"/>
    </source>
</evidence>
<dbReference type="PANTHER" id="PTHR24286">
    <property type="entry name" value="CYTOCHROME P450 26"/>
    <property type="match status" value="1"/>
</dbReference>
<evidence type="ECO:0000256" key="9">
    <source>
        <dbReference type="PIRSR" id="PIRSR602403-1"/>
    </source>
</evidence>
<evidence type="ECO:0000256" key="6">
    <source>
        <dbReference type="ARBA" id="ARBA00039038"/>
    </source>
</evidence>
<reference evidence="11" key="1">
    <citation type="submission" date="2016-03" db="EMBL/GenBank/DDBJ databases">
        <title>Mechanisms controlling the formation of the plant cell surface in tip-growing cells are functionally conserved among land plants.</title>
        <authorList>
            <person name="Honkanen S."/>
            <person name="Jones V.A."/>
            <person name="Morieri G."/>
            <person name="Champion C."/>
            <person name="Hetherington A.J."/>
            <person name="Kelly S."/>
            <person name="Saint-Marcoux D."/>
            <person name="Proust H."/>
            <person name="Prescott H."/>
            <person name="Dolan L."/>
        </authorList>
    </citation>
    <scope>NUCLEOTIDE SEQUENCE [LARGE SCALE GENOMIC DNA]</scope>
    <source>
        <tissue evidence="11">Whole gametophyte</tissue>
    </source>
</reference>
<dbReference type="PROSITE" id="PS00086">
    <property type="entry name" value="CYTOCHROME_P450"/>
    <property type="match status" value="1"/>
</dbReference>
<evidence type="ECO:0000256" key="10">
    <source>
        <dbReference type="RuleBase" id="RU000461"/>
    </source>
</evidence>
<proteinExistence type="inferred from homology"/>
<dbReference type="Pfam" id="PF00067">
    <property type="entry name" value="p450"/>
    <property type="match status" value="1"/>
</dbReference>
<name>A0A176WKX7_MARPO</name>
<keyword evidence="4 10" id="KW-0560">Oxidoreductase</keyword>
<dbReference type="EMBL" id="LVLJ01000640">
    <property type="protein sequence ID" value="OAE33514.1"/>
    <property type="molecule type" value="Genomic_DNA"/>
</dbReference>
<dbReference type="GO" id="GO:0000249">
    <property type="term" value="F:C-22 sterol desaturase (NADPH) activity"/>
    <property type="evidence" value="ECO:0007669"/>
    <property type="project" value="UniProtKB-EC"/>
</dbReference>
<organism evidence="11 12">
    <name type="scientific">Marchantia polymorpha subsp. ruderalis</name>
    <dbReference type="NCBI Taxonomy" id="1480154"/>
    <lineage>
        <taxon>Eukaryota</taxon>
        <taxon>Viridiplantae</taxon>
        <taxon>Streptophyta</taxon>
        <taxon>Embryophyta</taxon>
        <taxon>Marchantiophyta</taxon>
        <taxon>Marchantiopsida</taxon>
        <taxon>Marchantiidae</taxon>
        <taxon>Marchantiales</taxon>
        <taxon>Marchantiaceae</taxon>
        <taxon>Marchantia</taxon>
    </lineage>
</organism>
<keyword evidence="12" id="KW-1185">Reference proteome</keyword>
<sequence length="527" mass="60190">MHSYTRMLTPEALRMVSVEGSNFCYAVSWVQQILVEKWRMILGTALVLYMAYEQLSHKWKAKHLPGPRFVVPLLGNAYGMVADPVKFWEDQAKTAMKTGVSWNVLLGKFIVFVRDSELSRKIFMNVSPDGFRMIIHPFGKDLFGAENNFIFMFGEEHRDLRKRLGPIFTFKALALYISIQESLIRKHIAQWIKLFETRNEPLRMRFLLRDMNLETSQTSFVGTYLTEEERIQFNKNYEIFNKGTMTLPFNIPGTTYYKAKNAAPFLIDALAKCAGLSRARMSKGGEPACVIDFILVETLRVIEEAKAAGKPAPSYTSDDDIGAQVFDFLFAAQDASTSSLAWSIVFLDAHPEILAKVREEQQRVRPDLLAPITPEQLLRMEYTTMYVKEVLRFRPPATLVPHLALTDDFMLTDTYKIPKGALVFPSLLESSFQGFVDPYKFDPDRFSPARQEDVVYKRNWLLFGAGPHQCVGQRYALNNLTLFTALWSTMVNLDRARTPGCDEMIYTPTISPKDDVFGRVTARFAVA</sequence>
<keyword evidence="9 10" id="KW-0349">Heme</keyword>
<evidence type="ECO:0000256" key="3">
    <source>
        <dbReference type="ARBA" id="ARBA00022723"/>
    </source>
</evidence>
<dbReference type="InterPro" id="IPR017972">
    <property type="entry name" value="Cyt_P450_CS"/>
</dbReference>
<dbReference type="CDD" id="cd11082">
    <property type="entry name" value="CYP61_CYP710"/>
    <property type="match status" value="1"/>
</dbReference>
<dbReference type="GO" id="GO:0016125">
    <property type="term" value="P:sterol metabolic process"/>
    <property type="evidence" value="ECO:0007669"/>
    <property type="project" value="TreeGrafter"/>
</dbReference>
<dbReference type="AlphaFoldDB" id="A0A176WKX7"/>
<keyword evidence="10" id="KW-0503">Monooxygenase</keyword>
<evidence type="ECO:0000256" key="8">
    <source>
        <dbReference type="ARBA" id="ARBA00047463"/>
    </source>
</evidence>
<comment type="similarity">
    <text evidence="2 10">Belongs to the cytochrome P450 family.</text>
</comment>
<dbReference type="EC" id="1.14.19.41" evidence="6"/>
<evidence type="ECO:0000313" key="12">
    <source>
        <dbReference type="Proteomes" id="UP000077202"/>
    </source>
</evidence>
<dbReference type="InterPro" id="IPR036396">
    <property type="entry name" value="Cyt_P450_sf"/>
</dbReference>
<evidence type="ECO:0000313" key="11">
    <source>
        <dbReference type="EMBL" id="OAE33514.1"/>
    </source>
</evidence>
<comment type="catalytic activity">
    <reaction evidence="8">
        <text>5-dehydroepisterol + NADPH + O2 + H(+) = ergosta-5,7,22,24(28)-tetraen-3beta-ol + NADP(+) + 2 H2O</text>
        <dbReference type="Rhea" id="RHEA:33467"/>
        <dbReference type="ChEBI" id="CHEBI:15377"/>
        <dbReference type="ChEBI" id="CHEBI:15378"/>
        <dbReference type="ChEBI" id="CHEBI:15379"/>
        <dbReference type="ChEBI" id="CHEBI:18249"/>
        <dbReference type="ChEBI" id="CHEBI:52972"/>
        <dbReference type="ChEBI" id="CHEBI:57783"/>
        <dbReference type="ChEBI" id="CHEBI:58349"/>
        <dbReference type="EC" id="1.14.19.41"/>
    </reaction>
</comment>
<feature type="binding site" description="axial binding residue" evidence="9">
    <location>
        <position position="470"/>
    </location>
    <ligand>
        <name>heme</name>
        <dbReference type="ChEBI" id="CHEBI:30413"/>
    </ligand>
    <ligandPart>
        <name>Fe</name>
        <dbReference type="ChEBI" id="CHEBI:18248"/>
    </ligandPart>
</feature>
<dbReference type="Gene3D" id="1.10.630.10">
    <property type="entry name" value="Cytochrome P450"/>
    <property type="match status" value="1"/>
</dbReference>
<gene>
    <name evidence="11" type="ORF">AXG93_1467s1160</name>
</gene>
<dbReference type="PRINTS" id="PR00385">
    <property type="entry name" value="P450"/>
</dbReference>
<evidence type="ECO:0000256" key="7">
    <source>
        <dbReference type="ARBA" id="ARBA00041546"/>
    </source>
</evidence>
<dbReference type="Proteomes" id="UP000077202">
    <property type="component" value="Unassembled WGS sequence"/>
</dbReference>
<dbReference type="GO" id="GO:0004497">
    <property type="term" value="F:monooxygenase activity"/>
    <property type="evidence" value="ECO:0007669"/>
    <property type="project" value="UniProtKB-KW"/>
</dbReference>
<dbReference type="GO" id="GO:0005506">
    <property type="term" value="F:iron ion binding"/>
    <property type="evidence" value="ECO:0007669"/>
    <property type="project" value="InterPro"/>
</dbReference>
<dbReference type="PRINTS" id="PR00465">
    <property type="entry name" value="EP450IV"/>
</dbReference>
<evidence type="ECO:0000256" key="4">
    <source>
        <dbReference type="ARBA" id="ARBA00023002"/>
    </source>
</evidence>